<dbReference type="OrthoDB" id="57427at2157"/>
<dbReference type="InterPro" id="IPR050723">
    <property type="entry name" value="CFA/CMAS"/>
</dbReference>
<dbReference type="CDD" id="cd02440">
    <property type="entry name" value="AdoMet_MTases"/>
    <property type="match status" value="1"/>
</dbReference>
<dbReference type="InterPro" id="IPR029063">
    <property type="entry name" value="SAM-dependent_MTases_sf"/>
</dbReference>
<name>A0A7Z8KM71_9EURY</name>
<dbReference type="RefSeq" id="WP_154810251.1">
    <property type="nucleotide sequence ID" value="NZ_VIAQ01000017.1"/>
</dbReference>
<dbReference type="PANTHER" id="PTHR43667">
    <property type="entry name" value="CYCLOPROPANE-FATTY-ACYL-PHOSPHOLIPID SYNTHASE"/>
    <property type="match status" value="1"/>
</dbReference>
<keyword evidence="2" id="KW-0489">Methyltransferase</keyword>
<proteinExistence type="predicted"/>
<sequence length="286" mass="33008">MIKKDVIDWNEIWKEQTLLQNQSQHGIDCASIWKNKESAQLFLKMFEEDGASLIEKAINELPLTPDSRILDIGSGPGTLAIPLSKIVTHVTAVEPSEGMLNVLNERIATDEIGNIDCVNKRWEDIEAGEDIESSYDIVIASYSLGMPNIREAIRKMEEVSSKYVCLYWFAGDASWDINYKALWPLLHGTEYYPSPKCNVLYNVLYDMGIYPNMTVFPFEHIHRFSSEEDAVEHFKSYYKVSEENQVEILRNYLKDHLEIDNNSVILRAMNTRVKLWWKKGDLNYGN</sequence>
<dbReference type="PANTHER" id="PTHR43667:SF2">
    <property type="entry name" value="FATTY ACID C-METHYL TRANSFERASE"/>
    <property type="match status" value="1"/>
</dbReference>
<organism evidence="2 3">
    <name type="scientific">Methanolobus vulcani</name>
    <dbReference type="NCBI Taxonomy" id="38026"/>
    <lineage>
        <taxon>Archaea</taxon>
        <taxon>Methanobacteriati</taxon>
        <taxon>Methanobacteriota</taxon>
        <taxon>Stenosarchaea group</taxon>
        <taxon>Methanomicrobia</taxon>
        <taxon>Methanosarcinales</taxon>
        <taxon>Methanosarcinaceae</taxon>
        <taxon>Methanolobus</taxon>
    </lineage>
</organism>
<dbReference type="GO" id="GO:0008168">
    <property type="term" value="F:methyltransferase activity"/>
    <property type="evidence" value="ECO:0007669"/>
    <property type="project" value="UniProtKB-KW"/>
</dbReference>
<evidence type="ECO:0000313" key="3">
    <source>
        <dbReference type="Proteomes" id="UP000319335"/>
    </source>
</evidence>
<comment type="caution">
    <text evidence="2">The sequence shown here is derived from an EMBL/GenBank/DDBJ whole genome shotgun (WGS) entry which is preliminary data.</text>
</comment>
<dbReference type="GO" id="GO:0032259">
    <property type="term" value="P:methylation"/>
    <property type="evidence" value="ECO:0007669"/>
    <property type="project" value="UniProtKB-KW"/>
</dbReference>
<dbReference type="EMBL" id="VIAQ01000017">
    <property type="protein sequence ID" value="TQD24395.1"/>
    <property type="molecule type" value="Genomic_DNA"/>
</dbReference>
<dbReference type="Proteomes" id="UP000319335">
    <property type="component" value="Unassembled WGS sequence"/>
</dbReference>
<dbReference type="AlphaFoldDB" id="A0A7Z8KM71"/>
<dbReference type="SUPFAM" id="SSF53335">
    <property type="entry name" value="S-adenosyl-L-methionine-dependent methyltransferases"/>
    <property type="match status" value="1"/>
</dbReference>
<feature type="domain" description="Methyltransferase" evidence="1">
    <location>
        <begin position="69"/>
        <end position="159"/>
    </location>
</feature>
<dbReference type="Pfam" id="PF13649">
    <property type="entry name" value="Methyltransf_25"/>
    <property type="match status" value="1"/>
</dbReference>
<dbReference type="InterPro" id="IPR041698">
    <property type="entry name" value="Methyltransf_25"/>
</dbReference>
<keyword evidence="2" id="KW-0808">Transferase</keyword>
<evidence type="ECO:0000259" key="1">
    <source>
        <dbReference type="Pfam" id="PF13649"/>
    </source>
</evidence>
<gene>
    <name evidence="2" type="ORF">FKV42_10680</name>
</gene>
<protein>
    <submittedName>
        <fullName evidence="2">Class I SAM-dependent methyltransferase</fullName>
    </submittedName>
</protein>
<dbReference type="Gene3D" id="3.40.50.150">
    <property type="entry name" value="Vaccinia Virus protein VP39"/>
    <property type="match status" value="1"/>
</dbReference>
<keyword evidence="3" id="KW-1185">Reference proteome</keyword>
<evidence type="ECO:0000313" key="2">
    <source>
        <dbReference type="EMBL" id="TQD24395.1"/>
    </source>
</evidence>
<accession>A0A7Z8KM71</accession>
<reference evidence="2 3" key="1">
    <citation type="submission" date="2019-06" db="EMBL/GenBank/DDBJ databases">
        <title>Draft genome sequence of Methanolobus vulcani B1d.</title>
        <authorList>
            <person name="Creighbaum A.J."/>
            <person name="Ticak T."/>
            <person name="Hariraju D."/>
            <person name="Arivett B.A."/>
            <person name="Ferguson D.J.Jr."/>
        </authorList>
    </citation>
    <scope>NUCLEOTIDE SEQUENCE [LARGE SCALE GENOMIC DNA]</scope>
    <source>
        <strain evidence="2 3">B1d</strain>
    </source>
</reference>